<evidence type="ECO:0000313" key="2">
    <source>
        <dbReference type="Proteomes" id="UP000078200"/>
    </source>
</evidence>
<name>A0A1A9V1G5_GLOAU</name>
<sequence>MVTVAEARSKERGQVISRVRPYILPEMEKIRKESCQAMVPGGATLTFLKFMFAFPLAFHTANAIRRFLCDTGRFLKIKEVHSTERNQSLASYEYYDIVQHAVFNT</sequence>
<dbReference type="Proteomes" id="UP000078200">
    <property type="component" value="Unassembled WGS sequence"/>
</dbReference>
<organism evidence="1 2">
    <name type="scientific">Glossina austeni</name>
    <name type="common">Savannah tsetse fly</name>
    <dbReference type="NCBI Taxonomy" id="7395"/>
    <lineage>
        <taxon>Eukaryota</taxon>
        <taxon>Metazoa</taxon>
        <taxon>Ecdysozoa</taxon>
        <taxon>Arthropoda</taxon>
        <taxon>Hexapoda</taxon>
        <taxon>Insecta</taxon>
        <taxon>Pterygota</taxon>
        <taxon>Neoptera</taxon>
        <taxon>Endopterygota</taxon>
        <taxon>Diptera</taxon>
        <taxon>Brachycera</taxon>
        <taxon>Muscomorpha</taxon>
        <taxon>Hippoboscoidea</taxon>
        <taxon>Glossinidae</taxon>
        <taxon>Glossina</taxon>
    </lineage>
</organism>
<reference evidence="1" key="1">
    <citation type="submission" date="2020-05" db="UniProtKB">
        <authorList>
            <consortium name="EnsemblMetazoa"/>
        </authorList>
    </citation>
    <scope>IDENTIFICATION</scope>
    <source>
        <strain evidence="1">TTRI</strain>
    </source>
</reference>
<evidence type="ECO:0000313" key="1">
    <source>
        <dbReference type="EnsemblMetazoa" id="GAUT022750-PA"/>
    </source>
</evidence>
<dbReference type="InterPro" id="IPR034804">
    <property type="entry name" value="SQR/QFR_C/D"/>
</dbReference>
<dbReference type="STRING" id="7395.A0A1A9V1G5"/>
<dbReference type="EnsemblMetazoa" id="GAUT022750-RA">
    <property type="protein sequence ID" value="GAUT022750-PA"/>
    <property type="gene ID" value="GAUT022750"/>
</dbReference>
<dbReference type="Gene3D" id="1.20.1300.10">
    <property type="entry name" value="Fumarate reductase/succinate dehydrogenase, transmembrane subunit"/>
    <property type="match status" value="1"/>
</dbReference>
<proteinExistence type="predicted"/>
<dbReference type="AlphaFoldDB" id="A0A1A9V1G5"/>
<protein>
    <submittedName>
        <fullName evidence="1">Uncharacterized protein</fullName>
    </submittedName>
</protein>
<accession>A0A1A9V1G5</accession>
<keyword evidence="2" id="KW-1185">Reference proteome</keyword>
<dbReference type="GO" id="GO:0016020">
    <property type="term" value="C:membrane"/>
    <property type="evidence" value="ECO:0007669"/>
    <property type="project" value="InterPro"/>
</dbReference>
<dbReference type="VEuPathDB" id="VectorBase:GAUT022750"/>